<evidence type="ECO:0000313" key="3">
    <source>
        <dbReference type="Proteomes" id="UP000483820"/>
    </source>
</evidence>
<dbReference type="RefSeq" id="XP_053583118.1">
    <property type="nucleotide sequence ID" value="XM_053734205.1"/>
</dbReference>
<dbReference type="CTD" id="9808804"/>
<dbReference type="KEGG" id="crq:GCK72_021356"/>
<organism evidence="2 3">
    <name type="scientific">Caenorhabditis remanei</name>
    <name type="common">Caenorhabditis vulgaris</name>
    <dbReference type="NCBI Taxonomy" id="31234"/>
    <lineage>
        <taxon>Eukaryota</taxon>
        <taxon>Metazoa</taxon>
        <taxon>Ecdysozoa</taxon>
        <taxon>Nematoda</taxon>
        <taxon>Chromadorea</taxon>
        <taxon>Rhabditida</taxon>
        <taxon>Rhabditina</taxon>
        <taxon>Rhabditomorpha</taxon>
        <taxon>Rhabditoidea</taxon>
        <taxon>Rhabditidae</taxon>
        <taxon>Peloderinae</taxon>
        <taxon>Caenorhabditis</taxon>
    </lineage>
</organism>
<proteinExistence type="predicted"/>
<dbReference type="Pfam" id="PF01827">
    <property type="entry name" value="FTH"/>
    <property type="match status" value="1"/>
</dbReference>
<dbReference type="AlphaFoldDB" id="A0A6A5GJW3"/>
<evidence type="ECO:0000313" key="2">
    <source>
        <dbReference type="EMBL" id="KAF1754792.1"/>
    </source>
</evidence>
<accession>A0A6A5GJW3</accession>
<protein>
    <recommendedName>
        <fullName evidence="1">DUF38 domain-containing protein</fullName>
    </recommendedName>
</protein>
<gene>
    <name evidence="2" type="ORF">GCK72_021356</name>
</gene>
<dbReference type="InterPro" id="IPR002900">
    <property type="entry name" value="DUF38/FTH_CAE_spp"/>
</dbReference>
<comment type="caution">
    <text evidence="2">The sequence shown here is derived from an EMBL/GenBank/DDBJ whole genome shotgun (WGS) entry which is preliminary data.</text>
</comment>
<dbReference type="InterPro" id="IPR040161">
    <property type="entry name" value="FB224"/>
</dbReference>
<dbReference type="PANTHER" id="PTHR23015:SF4">
    <property type="entry name" value="DUF38 DOMAIN-CONTAINING PROTEIN-RELATED"/>
    <property type="match status" value="1"/>
</dbReference>
<dbReference type="GeneID" id="9808804"/>
<evidence type="ECO:0000259" key="1">
    <source>
        <dbReference type="Pfam" id="PF01827"/>
    </source>
</evidence>
<dbReference type="EMBL" id="WUAV01000005">
    <property type="protein sequence ID" value="KAF1754792.1"/>
    <property type="molecule type" value="Genomic_DNA"/>
</dbReference>
<feature type="domain" description="DUF38" evidence="1">
    <location>
        <begin position="138"/>
        <end position="260"/>
    </location>
</feature>
<sequence length="330" mass="38797">MAISLLEIPDLPMEMITNYCDFPTIQALRKACRDLRNFIDDKKPDVYPEPLKITVERGAIALDLTNGDHLEMYPEGSRIYLRYVGNEVYWIRSDGQRKKILEWENLFFQDFGLLLDNQPKFFNQVSFHFSYSDGPFYITKFEEFLKTRTRIPIPTKSVIISVSTKSQSLQLLPYIDPKHLESLEIVLHGRYNMPKDVSKIEDTEQWKVARKLEMLKAVLKPTVPIEKFRHFLVVNIQYETLEVENVKECKELFLQFTDYKKHFTLGSVGFIPRDLFDGVFGDDVNTLPKKWYFKAEKNLEKVLQITMDSVFFEFKFVERSEVSNGVLIID</sequence>
<reference evidence="2 3" key="1">
    <citation type="submission" date="2019-12" db="EMBL/GenBank/DDBJ databases">
        <title>Chromosome-level assembly of the Caenorhabditis remanei genome.</title>
        <authorList>
            <person name="Teterina A.A."/>
            <person name="Willis J.H."/>
            <person name="Phillips P.C."/>
        </authorList>
    </citation>
    <scope>NUCLEOTIDE SEQUENCE [LARGE SCALE GENOMIC DNA]</scope>
    <source>
        <strain evidence="2 3">PX506</strain>
        <tissue evidence="2">Whole organism</tissue>
    </source>
</reference>
<dbReference type="PANTHER" id="PTHR23015">
    <property type="entry name" value="UNCHARACTERIZED C.ELEGANS PROTEIN"/>
    <property type="match status" value="1"/>
</dbReference>
<dbReference type="GO" id="GO:0045087">
    <property type="term" value="P:innate immune response"/>
    <property type="evidence" value="ECO:0007669"/>
    <property type="project" value="TreeGrafter"/>
</dbReference>
<dbReference type="Proteomes" id="UP000483820">
    <property type="component" value="Chromosome V"/>
</dbReference>
<name>A0A6A5GJW3_CAERE</name>